<accession>A0A8B8I8B6</accession>
<feature type="coiled-coil region" evidence="1">
    <location>
        <begin position="93"/>
        <end position="120"/>
    </location>
</feature>
<gene>
    <name evidence="3" type="primary">LOC113398180</name>
</gene>
<dbReference type="Proteomes" id="UP001652626">
    <property type="component" value="Chromosome 2"/>
</dbReference>
<feature type="coiled-coil region" evidence="1">
    <location>
        <begin position="206"/>
        <end position="258"/>
    </location>
</feature>
<dbReference type="GeneID" id="113398180"/>
<reference evidence="3" key="2">
    <citation type="submission" date="2025-08" db="UniProtKB">
        <authorList>
            <consortium name="RefSeq"/>
        </authorList>
    </citation>
    <scope>IDENTIFICATION</scope>
    <source>
        <tissue evidence="3">Whole body</tissue>
    </source>
</reference>
<sequence>MMSRGKDNKNIVYGTCKSHINRSENDLYRICPSKLSKQELEDLYFALFDSNIQLKKTLNGQRDEIKVLTTKVQRLTALGNRNQACCAKSLAVINEQKELIVDLKKTNEQLSERIRLLNMRLCSAKQFLRRGTAQSTTRCSKCCLAFNTSIKNSSMSALYTKRSVANVGIEATSCEFLDKENIPVQSTENTTTQNETKSVRDEDCQQNKCRTMIDELKEKIAILEEELVKTHDQYSERLNKSTEEVTLLRNENTRARAERIIAERHLHTQYGDLLEQLRAEEQRCGE</sequence>
<reference evidence="2" key="1">
    <citation type="submission" date="2025-05" db="UniProtKB">
        <authorList>
            <consortium name="RefSeq"/>
        </authorList>
    </citation>
    <scope>NUCLEOTIDE SEQUENCE [LARGE SCALE GENOMIC DNA]</scope>
</reference>
<protein>
    <submittedName>
        <fullName evidence="3">Uncharacterized protein LOC113398180</fullName>
    </submittedName>
</protein>
<evidence type="ECO:0000256" key="1">
    <source>
        <dbReference type="SAM" id="Coils"/>
    </source>
</evidence>
<name>A0A8B8I8B6_VANTA</name>
<keyword evidence="2" id="KW-1185">Reference proteome</keyword>
<evidence type="ECO:0000313" key="3">
    <source>
        <dbReference type="RefSeq" id="XP_026492572.2"/>
    </source>
</evidence>
<organism evidence="2 3">
    <name type="scientific">Vanessa tameamea</name>
    <name type="common">Kamehameha butterfly</name>
    <dbReference type="NCBI Taxonomy" id="334116"/>
    <lineage>
        <taxon>Eukaryota</taxon>
        <taxon>Metazoa</taxon>
        <taxon>Ecdysozoa</taxon>
        <taxon>Arthropoda</taxon>
        <taxon>Hexapoda</taxon>
        <taxon>Insecta</taxon>
        <taxon>Pterygota</taxon>
        <taxon>Neoptera</taxon>
        <taxon>Endopterygota</taxon>
        <taxon>Lepidoptera</taxon>
        <taxon>Glossata</taxon>
        <taxon>Ditrysia</taxon>
        <taxon>Papilionoidea</taxon>
        <taxon>Nymphalidae</taxon>
        <taxon>Nymphalinae</taxon>
        <taxon>Vanessa</taxon>
    </lineage>
</organism>
<evidence type="ECO:0000313" key="2">
    <source>
        <dbReference type="Proteomes" id="UP001652626"/>
    </source>
</evidence>
<proteinExistence type="predicted"/>
<dbReference type="OrthoDB" id="2133912at2759"/>
<dbReference type="RefSeq" id="XP_026492572.2">
    <property type="nucleotide sequence ID" value="XM_026636787.2"/>
</dbReference>
<keyword evidence="1" id="KW-0175">Coiled coil</keyword>
<dbReference type="AlphaFoldDB" id="A0A8B8I8B6"/>